<gene>
    <name evidence="8" type="ORF">SAMN05216418_0389</name>
</gene>
<keyword evidence="4 6" id="KW-1133">Transmembrane helix</keyword>
<evidence type="ECO:0000256" key="4">
    <source>
        <dbReference type="ARBA" id="ARBA00022989"/>
    </source>
</evidence>
<dbReference type="InterPro" id="IPR050291">
    <property type="entry name" value="CDF_Transporter"/>
</dbReference>
<evidence type="ECO:0000313" key="9">
    <source>
        <dbReference type="Proteomes" id="UP000183203"/>
    </source>
</evidence>
<evidence type="ECO:0000313" key="8">
    <source>
        <dbReference type="EMBL" id="SDB82681.1"/>
    </source>
</evidence>
<protein>
    <submittedName>
        <fullName evidence="8">Cation diffusion facilitator family transporter</fullName>
    </submittedName>
</protein>
<dbReference type="OrthoDB" id="9806522at2"/>
<dbReference type="Pfam" id="PF01545">
    <property type="entry name" value="Cation_efflux"/>
    <property type="match status" value="1"/>
</dbReference>
<dbReference type="STRING" id="993073.AS029_00780"/>
<proteinExistence type="predicted"/>
<keyword evidence="3 6" id="KW-0812">Transmembrane</keyword>
<dbReference type="SUPFAM" id="SSF161111">
    <property type="entry name" value="Cation efflux protein transmembrane domain-like"/>
    <property type="match status" value="1"/>
</dbReference>
<evidence type="ECO:0000256" key="2">
    <source>
        <dbReference type="ARBA" id="ARBA00022448"/>
    </source>
</evidence>
<dbReference type="Gene3D" id="1.20.1510.10">
    <property type="entry name" value="Cation efflux protein transmembrane domain"/>
    <property type="match status" value="1"/>
</dbReference>
<feature type="transmembrane region" description="Helical" evidence="6">
    <location>
        <begin position="88"/>
        <end position="111"/>
    </location>
</feature>
<feature type="domain" description="Cation efflux protein transmembrane" evidence="7">
    <location>
        <begin position="34"/>
        <end position="231"/>
    </location>
</feature>
<feature type="transmembrane region" description="Helical" evidence="6">
    <location>
        <begin position="60"/>
        <end position="76"/>
    </location>
</feature>
<dbReference type="PANTHER" id="PTHR43840">
    <property type="entry name" value="MITOCHONDRIAL METAL TRANSPORTER 1-RELATED"/>
    <property type="match status" value="1"/>
</dbReference>
<evidence type="ECO:0000259" key="7">
    <source>
        <dbReference type="Pfam" id="PF01545"/>
    </source>
</evidence>
<reference evidence="8 9" key="1">
    <citation type="submission" date="2016-09" db="EMBL/GenBank/DDBJ databases">
        <authorList>
            <person name="Capua I."/>
            <person name="De Benedictis P."/>
            <person name="Joannis T."/>
            <person name="Lombin L.H."/>
            <person name="Cattoli G."/>
        </authorList>
    </citation>
    <scope>NUCLEOTIDE SEQUENCE [LARGE SCALE GENOMIC DNA]</scope>
    <source>
        <strain evidence="8 9">NIO-1002</strain>
    </source>
</reference>
<evidence type="ECO:0000256" key="5">
    <source>
        <dbReference type="ARBA" id="ARBA00023136"/>
    </source>
</evidence>
<dbReference type="Proteomes" id="UP000183203">
    <property type="component" value="Unassembled WGS sequence"/>
</dbReference>
<dbReference type="PANTHER" id="PTHR43840:SF15">
    <property type="entry name" value="MITOCHONDRIAL METAL TRANSPORTER 1-RELATED"/>
    <property type="match status" value="1"/>
</dbReference>
<dbReference type="InterPro" id="IPR058533">
    <property type="entry name" value="Cation_efflux_TM"/>
</dbReference>
<feature type="transmembrane region" description="Helical" evidence="6">
    <location>
        <begin position="131"/>
        <end position="156"/>
    </location>
</feature>
<feature type="transmembrane region" description="Helical" evidence="6">
    <location>
        <begin position="187"/>
        <end position="211"/>
    </location>
</feature>
<evidence type="ECO:0000256" key="3">
    <source>
        <dbReference type="ARBA" id="ARBA00022692"/>
    </source>
</evidence>
<sequence>MSGETVRFGRTELPPKQVEALRRAVRLEWVTIGVLVVTATLVFIVLGSSQAMKAAWSEDLLSFIPPIAFLIAVRLARRPPTTRHPYGFHRSVAVGHLVAAVALTGMGTFLLVDSSINLLRGEHPTIGTVDLFGVTIWLGWLMIAVMAVTGIPPVILGRLKLGLARELHNKVLYADADMNKADWQTSLGTIVGVLGIGVGLWWMDAAAAIFISGSILHDGVSNLRAAVVDLMDARATTFDDNRPHPLAGRVDQYLAGLPWVARAGSRVRDEGHVFHIEAFVVPRRRKVALADIERARQGCVALDWKVQDIVIVPVPRLPDVVDAVTPPGSDA</sequence>
<dbReference type="InterPro" id="IPR027469">
    <property type="entry name" value="Cation_efflux_TMD_sf"/>
</dbReference>
<keyword evidence="2" id="KW-0813">Transport</keyword>
<dbReference type="GO" id="GO:0016020">
    <property type="term" value="C:membrane"/>
    <property type="evidence" value="ECO:0007669"/>
    <property type="project" value="UniProtKB-SubCell"/>
</dbReference>
<comment type="subcellular location">
    <subcellularLocation>
        <location evidence="1">Membrane</location>
        <topology evidence="1">Multi-pass membrane protein</topology>
    </subcellularLocation>
</comment>
<evidence type="ECO:0000256" key="1">
    <source>
        <dbReference type="ARBA" id="ARBA00004141"/>
    </source>
</evidence>
<keyword evidence="5 6" id="KW-0472">Membrane</keyword>
<organism evidence="8 9">
    <name type="scientific">Microbacterium enclense</name>
    <dbReference type="NCBI Taxonomy" id="993073"/>
    <lineage>
        <taxon>Bacteria</taxon>
        <taxon>Bacillati</taxon>
        <taxon>Actinomycetota</taxon>
        <taxon>Actinomycetes</taxon>
        <taxon>Micrococcales</taxon>
        <taxon>Microbacteriaceae</taxon>
        <taxon>Microbacterium</taxon>
    </lineage>
</organism>
<name>A0A1G6GL00_9MICO</name>
<feature type="transmembrane region" description="Helical" evidence="6">
    <location>
        <begin position="29"/>
        <end position="48"/>
    </location>
</feature>
<dbReference type="AlphaFoldDB" id="A0A1G6GL00"/>
<evidence type="ECO:0000256" key="6">
    <source>
        <dbReference type="SAM" id="Phobius"/>
    </source>
</evidence>
<dbReference type="GO" id="GO:0008324">
    <property type="term" value="F:monoatomic cation transmembrane transporter activity"/>
    <property type="evidence" value="ECO:0007669"/>
    <property type="project" value="InterPro"/>
</dbReference>
<dbReference type="RefSeq" id="WP_058230720.1">
    <property type="nucleotide sequence ID" value="NZ_FMYG01000001.1"/>
</dbReference>
<dbReference type="EMBL" id="FMYG01000001">
    <property type="protein sequence ID" value="SDB82681.1"/>
    <property type="molecule type" value="Genomic_DNA"/>
</dbReference>
<accession>A0A1G6GL00</accession>